<keyword evidence="2" id="KW-1133">Transmembrane helix</keyword>
<proteinExistence type="predicted"/>
<reference evidence="3" key="1">
    <citation type="submission" date="2014-11" db="EMBL/GenBank/DDBJ databases">
        <authorList>
            <person name="Otto D Thomas"/>
            <person name="Naeem Raeece"/>
        </authorList>
    </citation>
    <scope>NUCLEOTIDE SEQUENCE</scope>
</reference>
<evidence type="ECO:0000313" key="3">
    <source>
        <dbReference type="EMBL" id="CEM15654.1"/>
    </source>
</evidence>
<name>A0A0G4FN32_9ALVE</name>
<dbReference type="AlphaFoldDB" id="A0A0G4FN32"/>
<evidence type="ECO:0000256" key="1">
    <source>
        <dbReference type="SAM" id="MobiDB-lite"/>
    </source>
</evidence>
<keyword evidence="2" id="KW-0472">Membrane</keyword>
<accession>A0A0G4FN32</accession>
<feature type="compositionally biased region" description="Pro residues" evidence="1">
    <location>
        <begin position="242"/>
        <end position="252"/>
    </location>
</feature>
<feature type="transmembrane region" description="Helical" evidence="2">
    <location>
        <begin position="71"/>
        <end position="93"/>
    </location>
</feature>
<feature type="region of interest" description="Disordered" evidence="1">
    <location>
        <begin position="225"/>
        <end position="352"/>
    </location>
</feature>
<keyword evidence="2" id="KW-0812">Transmembrane</keyword>
<feature type="transmembrane region" description="Helical" evidence="2">
    <location>
        <begin position="148"/>
        <end position="174"/>
    </location>
</feature>
<organism evidence="3">
    <name type="scientific">Chromera velia CCMP2878</name>
    <dbReference type="NCBI Taxonomy" id="1169474"/>
    <lineage>
        <taxon>Eukaryota</taxon>
        <taxon>Sar</taxon>
        <taxon>Alveolata</taxon>
        <taxon>Colpodellida</taxon>
        <taxon>Chromeraceae</taxon>
        <taxon>Chromera</taxon>
    </lineage>
</organism>
<protein>
    <submittedName>
        <fullName evidence="3">Uncharacterized protein</fullName>
    </submittedName>
</protein>
<gene>
    <name evidence="3" type="ORF">Cvel_17882</name>
</gene>
<sequence length="352" mass="38217">MSFRSIRSFSLQNPSTWKLTGAQETEKEMLNLFHVEFAKLPTEEVEDLRRLEVAIRSEFVKYKRSETFERTALVGCTALAALCLFLLCVRIPGCPPPMEALCPKRGVVPVAADSEFAHHPLGIVSVMAGALCSRLACGGPGSVLPVNFFSVSVGPAAALVLFLLAALLVGGYVVRGVRDSASRRRLWASAEYASRVNSSLQLWNLHFLPSRRQLFLVGSRLPPVTPTEDSLTPISPDRKTLTPPPPTPPQPTDSPSTRRRRHSTGSPRLRGESPCSPSHPGDSGTEGGPQISQASGKGMEGNHGGRQGEGETERRERRPRFIDRLKSVAGRRPSPCRKPTDDIDPPGSADSL</sequence>
<dbReference type="VEuPathDB" id="CryptoDB:Cvel_17882"/>
<dbReference type="EMBL" id="CDMZ01000497">
    <property type="protein sequence ID" value="CEM15654.1"/>
    <property type="molecule type" value="Genomic_DNA"/>
</dbReference>
<evidence type="ECO:0000256" key="2">
    <source>
        <dbReference type="SAM" id="Phobius"/>
    </source>
</evidence>
<feature type="compositionally biased region" description="Basic and acidic residues" evidence="1">
    <location>
        <begin position="306"/>
        <end position="326"/>
    </location>
</feature>